<keyword evidence="3 8" id="KW-0813">Transport</keyword>
<dbReference type="RefSeq" id="WP_341407244.1">
    <property type="nucleotide sequence ID" value="NZ_JBBUKT010000011.1"/>
</dbReference>
<evidence type="ECO:0000256" key="3">
    <source>
        <dbReference type="ARBA" id="ARBA00022448"/>
    </source>
</evidence>
<dbReference type="Pfam" id="PF01544">
    <property type="entry name" value="CorA"/>
    <property type="match status" value="1"/>
</dbReference>
<evidence type="ECO:0000256" key="1">
    <source>
        <dbReference type="ARBA" id="ARBA00004651"/>
    </source>
</evidence>
<evidence type="ECO:0000256" key="4">
    <source>
        <dbReference type="ARBA" id="ARBA00022475"/>
    </source>
</evidence>
<accession>A0ABU9B1F8</accession>
<dbReference type="PANTHER" id="PTHR46494">
    <property type="entry name" value="CORA FAMILY METAL ION TRANSPORTER (EUROFUNG)"/>
    <property type="match status" value="1"/>
</dbReference>
<keyword evidence="4 8" id="KW-1003">Cell membrane</keyword>
<dbReference type="SUPFAM" id="SSF144083">
    <property type="entry name" value="Magnesium transport protein CorA, transmembrane region"/>
    <property type="match status" value="1"/>
</dbReference>
<dbReference type="Gene3D" id="1.20.58.340">
    <property type="entry name" value="Magnesium transport protein CorA, transmembrane region"/>
    <property type="match status" value="2"/>
</dbReference>
<feature type="transmembrane region" description="Helical" evidence="8">
    <location>
        <begin position="337"/>
        <end position="357"/>
    </location>
</feature>
<keyword evidence="5 8" id="KW-0812">Transmembrane</keyword>
<reference evidence="9 10" key="1">
    <citation type="submission" date="2024-04" db="EMBL/GenBank/DDBJ databases">
        <title>Luteolibacter sp. isolated from soil.</title>
        <authorList>
            <person name="An J."/>
        </authorList>
    </citation>
    <scope>NUCLEOTIDE SEQUENCE [LARGE SCALE GENOMIC DNA]</scope>
    <source>
        <strain evidence="9 10">Y139</strain>
    </source>
</reference>
<keyword evidence="8" id="KW-0406">Ion transport</keyword>
<comment type="function">
    <text evidence="8">Mediates influx of magnesium ions.</text>
</comment>
<protein>
    <recommendedName>
        <fullName evidence="8">Magnesium transport protein CorA</fullName>
    </recommendedName>
</protein>
<evidence type="ECO:0000256" key="5">
    <source>
        <dbReference type="ARBA" id="ARBA00022692"/>
    </source>
</evidence>
<evidence type="ECO:0000313" key="9">
    <source>
        <dbReference type="EMBL" id="MEK7953480.1"/>
    </source>
</evidence>
<dbReference type="CDD" id="cd12828">
    <property type="entry name" value="TmCorA-like_1"/>
    <property type="match status" value="1"/>
</dbReference>
<dbReference type="InterPro" id="IPR045863">
    <property type="entry name" value="CorA_TM1_TM2"/>
</dbReference>
<dbReference type="Gene3D" id="3.30.460.20">
    <property type="entry name" value="CorA soluble domain-like"/>
    <property type="match status" value="1"/>
</dbReference>
<evidence type="ECO:0000256" key="6">
    <source>
        <dbReference type="ARBA" id="ARBA00022989"/>
    </source>
</evidence>
<proteinExistence type="inferred from homology"/>
<keyword evidence="10" id="KW-1185">Reference proteome</keyword>
<dbReference type="SUPFAM" id="SSF143865">
    <property type="entry name" value="CorA soluble domain-like"/>
    <property type="match status" value="1"/>
</dbReference>
<dbReference type="EMBL" id="JBBUKT010000011">
    <property type="protein sequence ID" value="MEK7953480.1"/>
    <property type="molecule type" value="Genomic_DNA"/>
</dbReference>
<evidence type="ECO:0000256" key="7">
    <source>
        <dbReference type="ARBA" id="ARBA00023136"/>
    </source>
</evidence>
<dbReference type="InterPro" id="IPR004488">
    <property type="entry name" value="Mg/Co-transport_prot_CorA"/>
</dbReference>
<keyword evidence="8" id="KW-0460">Magnesium</keyword>
<feature type="transmembrane region" description="Helical" evidence="8">
    <location>
        <begin position="294"/>
        <end position="317"/>
    </location>
</feature>
<dbReference type="InterPro" id="IPR002523">
    <property type="entry name" value="MgTranspt_CorA/ZnTranspt_ZntB"/>
</dbReference>
<gene>
    <name evidence="8 9" type="primary">corA</name>
    <name evidence="9" type="ORF">WKV53_23400</name>
</gene>
<evidence type="ECO:0000313" key="10">
    <source>
        <dbReference type="Proteomes" id="UP001371305"/>
    </source>
</evidence>
<evidence type="ECO:0000256" key="2">
    <source>
        <dbReference type="ARBA" id="ARBA00009765"/>
    </source>
</evidence>
<dbReference type="InterPro" id="IPR045861">
    <property type="entry name" value="CorA_cytoplasmic_dom"/>
</dbReference>
<organism evidence="9 10">
    <name type="scientific">Luteolibacter soli</name>
    <dbReference type="NCBI Taxonomy" id="3135280"/>
    <lineage>
        <taxon>Bacteria</taxon>
        <taxon>Pseudomonadati</taxon>
        <taxon>Verrucomicrobiota</taxon>
        <taxon>Verrucomicrobiia</taxon>
        <taxon>Verrucomicrobiales</taxon>
        <taxon>Verrucomicrobiaceae</taxon>
        <taxon>Luteolibacter</taxon>
    </lineage>
</organism>
<comment type="caution">
    <text evidence="9">The sequence shown here is derived from an EMBL/GenBank/DDBJ whole genome shotgun (WGS) entry which is preliminary data.</text>
</comment>
<sequence length="363" mass="41473">MFINRYPAPGSPPATLLPHVTNGEGKKPRIRLIEYNNDRLDEREISDVGEMIRAIEAGKVTWINIDGLGDIEALRALGELFNLHPLALEDVLNTGQRAKVEQFDDHLFIVAHMVYQNAEKTICGEQVSMFLGKNYLITVQEEADYDVFDPVRVRLRAGRGSIRKAKADYLAYALLDSIIDHYFPVLDEVGCSIEDLEDNLLASPDRSIVMKLHGHRRSLTQLRRFVWPLRDLVNGLLHDNSGLVKDPTKVFLRDCYDHSVQLMDFVESYKEITTGLMELYHSSVGLRTNEVMRVLTVITSIFIPLTFIAGIYGMNFSEEKPEHLEMPLNMPELYHPWGYPGVMAVMLLIAVAQLIFFKRKKWL</sequence>
<dbReference type="PANTHER" id="PTHR46494:SF1">
    <property type="entry name" value="CORA FAMILY METAL ION TRANSPORTER (EUROFUNG)"/>
    <property type="match status" value="1"/>
</dbReference>
<name>A0ABU9B1F8_9BACT</name>
<keyword evidence="7 8" id="KW-0472">Membrane</keyword>
<dbReference type="Proteomes" id="UP001371305">
    <property type="component" value="Unassembled WGS sequence"/>
</dbReference>
<dbReference type="NCBIfam" id="TIGR00383">
    <property type="entry name" value="corA"/>
    <property type="match status" value="1"/>
</dbReference>
<comment type="similarity">
    <text evidence="2 8">Belongs to the CorA metal ion transporter (MIT) (TC 1.A.35) family.</text>
</comment>
<evidence type="ECO:0000256" key="8">
    <source>
        <dbReference type="RuleBase" id="RU362010"/>
    </source>
</evidence>
<keyword evidence="6 8" id="KW-1133">Transmembrane helix</keyword>
<comment type="subcellular location">
    <subcellularLocation>
        <location evidence="1">Cell membrane</location>
        <topology evidence="1">Multi-pass membrane protein</topology>
    </subcellularLocation>
    <subcellularLocation>
        <location evidence="8">Membrane</location>
        <topology evidence="8">Multi-pass membrane protein</topology>
    </subcellularLocation>
</comment>